<dbReference type="EMBL" id="MT141462">
    <property type="protein sequence ID" value="QJA62101.1"/>
    <property type="molecule type" value="Genomic_DNA"/>
</dbReference>
<keyword evidence="3" id="KW-1133">Transmembrane helix</keyword>
<feature type="transmembrane region" description="Helical" evidence="3">
    <location>
        <begin position="397"/>
        <end position="430"/>
    </location>
</feature>
<name>A0A6M3IYQ5_9ZZZZ</name>
<dbReference type="PANTHER" id="PTHR37813:SF1">
    <property type="entry name" value="FELS-2 PROPHAGE PROTEIN"/>
    <property type="match status" value="1"/>
</dbReference>
<feature type="domain" description="Phage tail tape measure protein" evidence="4">
    <location>
        <begin position="92"/>
        <end position="284"/>
    </location>
</feature>
<gene>
    <name evidence="5" type="ORF">MM415B00826_0012</name>
</gene>
<dbReference type="Pfam" id="PF10145">
    <property type="entry name" value="PhageMin_Tail"/>
    <property type="match status" value="1"/>
</dbReference>
<evidence type="ECO:0000259" key="4">
    <source>
        <dbReference type="Pfam" id="PF10145"/>
    </source>
</evidence>
<sequence>MSDVLTELVAKITTDASGLKTGLSAADKSIGSFVTKNAAGLRSLGVAFVAMGTAIVGGLGASTKAAVDFETAFTGVRKTVDATEAEFATLRKGIRDLTKELPLTHTEIAGIAEAAGQLGIKNENILGFTKVMAQLGMTTNLAAHEAAAELARFANITQMSQVDFDKLGSVIVDLGNNFATTEAEIVSMAMRLAGSGKTIGLTEPQIMGIATALSSVGIQAERGGTAFSMVMLQMNSAVAAGGDKLKAWADIAGVSTSEFGRMFREDASGALMTFIGGVGRLKDEGSDVATILGDIGLGGIRVVDSLLRASGAEDLFTDALVTANEAWGENLALTEEAANRLKDSAAKMVILKNVLVDVGITIGDFFIPLLKQFVDWMRPVINSIQTWINENPTLAKVLAITAGAVGLISLALGGLLLILPGIISLLGIFGVTLSAAIWPVTLVIAAIAALAAGGILLITNWDRVGHFFADILSNMKNAVLHFVDNALGYLQTFVGWLPVIGDKIEEAREKISNMIAMEKITRHLRDVQEALKDTDEILGNHVAAVGETTEAENKNAETIKKSTDAINEYTKAIDPGLIEAQEKELDVLKLYKEALEKQQDEYLGLLDKARAATKEFTYQRSEAGKLKITTDDVTDALIRQGWGNEELAKLWQQLGDDVNYADLYMKAAGLTIEEMTTLNDRLADSLDRTATGYRDVTAAAGGFGGALPPGISMPGLGDVGSMLRPGSEGMAGSLQTELGRIMGVIDAASSSAALDKALAQLLRFIEGNESFLTEAAYANLMLWWQTRQVSLEPMAAGGIVTQPTMAMIGEAGPEAVIPLNEMGSMGGITINFTQPVFFDREDTMNKFVDMISKGIDRKQRLRFGGAYNG</sequence>
<dbReference type="PANTHER" id="PTHR37813">
    <property type="entry name" value="FELS-2 PROPHAGE PROTEIN"/>
    <property type="match status" value="1"/>
</dbReference>
<evidence type="ECO:0000313" key="5">
    <source>
        <dbReference type="EMBL" id="QJA62101.1"/>
    </source>
</evidence>
<dbReference type="Gene3D" id="1.20.5.300">
    <property type="match status" value="1"/>
</dbReference>
<evidence type="ECO:0000256" key="3">
    <source>
        <dbReference type="SAM" id="Phobius"/>
    </source>
</evidence>
<organism evidence="5">
    <name type="scientific">viral metagenome</name>
    <dbReference type="NCBI Taxonomy" id="1070528"/>
    <lineage>
        <taxon>unclassified sequences</taxon>
        <taxon>metagenomes</taxon>
        <taxon>organismal metagenomes</taxon>
    </lineage>
</organism>
<proteinExistence type="predicted"/>
<dbReference type="InterPro" id="IPR010090">
    <property type="entry name" value="Phage_tape_meas"/>
</dbReference>
<accession>A0A6M3IYQ5</accession>
<keyword evidence="3" id="KW-0812">Transmembrane</keyword>
<keyword evidence="2" id="KW-0175">Coiled coil</keyword>
<protein>
    <submittedName>
        <fullName evidence="5">Putative tail protein</fullName>
    </submittedName>
</protein>
<feature type="coiled-coil region" evidence="2">
    <location>
        <begin position="578"/>
        <end position="615"/>
    </location>
</feature>
<feature type="transmembrane region" description="Helical" evidence="3">
    <location>
        <begin position="436"/>
        <end position="458"/>
    </location>
</feature>
<evidence type="ECO:0000256" key="1">
    <source>
        <dbReference type="ARBA" id="ARBA00022612"/>
    </source>
</evidence>
<reference evidence="5" key="1">
    <citation type="submission" date="2020-03" db="EMBL/GenBank/DDBJ databases">
        <title>The deep terrestrial virosphere.</title>
        <authorList>
            <person name="Holmfeldt K."/>
            <person name="Nilsson E."/>
            <person name="Simone D."/>
            <person name="Lopez-Fernandez M."/>
            <person name="Wu X."/>
            <person name="de Brujin I."/>
            <person name="Lundin D."/>
            <person name="Andersson A."/>
            <person name="Bertilsson S."/>
            <person name="Dopson M."/>
        </authorList>
    </citation>
    <scope>NUCLEOTIDE SEQUENCE</scope>
    <source>
        <strain evidence="5">MM415B00826</strain>
    </source>
</reference>
<keyword evidence="3" id="KW-0472">Membrane</keyword>
<dbReference type="AlphaFoldDB" id="A0A6M3IYQ5"/>
<dbReference type="NCBIfam" id="TIGR01760">
    <property type="entry name" value="tape_meas_TP901"/>
    <property type="match status" value="1"/>
</dbReference>
<keyword evidence="1" id="KW-1188">Viral release from host cell</keyword>
<evidence type="ECO:0000256" key="2">
    <source>
        <dbReference type="SAM" id="Coils"/>
    </source>
</evidence>